<organism evidence="1 2">
    <name type="scientific">Macrolepiota fuliginosa MF-IS2</name>
    <dbReference type="NCBI Taxonomy" id="1400762"/>
    <lineage>
        <taxon>Eukaryota</taxon>
        <taxon>Fungi</taxon>
        <taxon>Dikarya</taxon>
        <taxon>Basidiomycota</taxon>
        <taxon>Agaricomycotina</taxon>
        <taxon>Agaricomycetes</taxon>
        <taxon>Agaricomycetidae</taxon>
        <taxon>Agaricales</taxon>
        <taxon>Agaricineae</taxon>
        <taxon>Agaricaceae</taxon>
        <taxon>Macrolepiota</taxon>
    </lineage>
</organism>
<dbReference type="EMBL" id="MU151761">
    <property type="protein sequence ID" value="KAF9441872.1"/>
    <property type="molecule type" value="Genomic_DNA"/>
</dbReference>
<dbReference type="AlphaFoldDB" id="A0A9P5X0B2"/>
<protein>
    <submittedName>
        <fullName evidence="1">Uncharacterized protein</fullName>
    </submittedName>
</protein>
<accession>A0A9P5X0B2</accession>
<gene>
    <name evidence="1" type="ORF">P691DRAFT_618508</name>
</gene>
<name>A0A9P5X0B2_9AGAR</name>
<keyword evidence="2" id="KW-1185">Reference proteome</keyword>
<evidence type="ECO:0000313" key="1">
    <source>
        <dbReference type="EMBL" id="KAF9441872.1"/>
    </source>
</evidence>
<evidence type="ECO:0000313" key="2">
    <source>
        <dbReference type="Proteomes" id="UP000807342"/>
    </source>
</evidence>
<feature type="non-terminal residue" evidence="1">
    <location>
        <position position="1"/>
    </location>
</feature>
<dbReference type="Gene3D" id="3.60.130.30">
    <property type="match status" value="1"/>
</dbReference>
<feature type="non-terminal residue" evidence="1">
    <location>
        <position position="64"/>
    </location>
</feature>
<reference evidence="1" key="1">
    <citation type="submission" date="2020-11" db="EMBL/GenBank/DDBJ databases">
        <authorList>
            <consortium name="DOE Joint Genome Institute"/>
            <person name="Ahrendt S."/>
            <person name="Riley R."/>
            <person name="Andreopoulos W."/>
            <person name="Labutti K."/>
            <person name="Pangilinan J."/>
            <person name="Ruiz-Duenas F.J."/>
            <person name="Barrasa J.M."/>
            <person name="Sanchez-Garcia M."/>
            <person name="Camarero S."/>
            <person name="Miyauchi S."/>
            <person name="Serrano A."/>
            <person name="Linde D."/>
            <person name="Babiker R."/>
            <person name="Drula E."/>
            <person name="Ayuso-Fernandez I."/>
            <person name="Pacheco R."/>
            <person name="Padilla G."/>
            <person name="Ferreira P."/>
            <person name="Barriuso J."/>
            <person name="Kellner H."/>
            <person name="Castanera R."/>
            <person name="Alfaro M."/>
            <person name="Ramirez L."/>
            <person name="Pisabarro A.G."/>
            <person name="Kuo A."/>
            <person name="Tritt A."/>
            <person name="Lipzen A."/>
            <person name="He G."/>
            <person name="Yan M."/>
            <person name="Ng V."/>
            <person name="Cullen D."/>
            <person name="Martin F."/>
            <person name="Rosso M.-N."/>
            <person name="Henrissat B."/>
            <person name="Hibbett D."/>
            <person name="Martinez A.T."/>
            <person name="Grigoriev I.V."/>
        </authorList>
    </citation>
    <scope>NUCLEOTIDE SEQUENCE</scope>
    <source>
        <strain evidence="1">MF-IS2</strain>
    </source>
</reference>
<comment type="caution">
    <text evidence="1">The sequence shown here is derived from an EMBL/GenBank/DDBJ whole genome shotgun (WGS) entry which is preliminary data.</text>
</comment>
<sequence length="64" mass="7404">WPTVFHGISVISNQITPEHIDYNDSWAWYDQLLTIGNYSQAVFTLKDLKLSFDYKPGIVIHFCG</sequence>
<dbReference type="OrthoDB" id="3200752at2759"/>
<proteinExistence type="predicted"/>
<dbReference type="Proteomes" id="UP000807342">
    <property type="component" value="Unassembled WGS sequence"/>
</dbReference>